<dbReference type="PANTHER" id="PTHR37544:SF3">
    <property type="entry name" value="SPRAY"/>
    <property type="match status" value="1"/>
</dbReference>
<dbReference type="InterPro" id="IPR021840">
    <property type="entry name" value="DUF3433"/>
</dbReference>
<dbReference type="EMBL" id="JAQQWE010000001">
    <property type="protein sequence ID" value="KAK7967725.1"/>
    <property type="molecule type" value="Genomic_DNA"/>
</dbReference>
<reference evidence="3 4" key="1">
    <citation type="submission" date="2023-01" db="EMBL/GenBank/DDBJ databases">
        <title>Analysis of 21 Apiospora genomes using comparative genomics revels a genus with tremendous synthesis potential of carbohydrate active enzymes and secondary metabolites.</title>
        <authorList>
            <person name="Sorensen T."/>
        </authorList>
    </citation>
    <scope>NUCLEOTIDE SEQUENCE [LARGE SCALE GENOMIC DNA]</scope>
    <source>
        <strain evidence="3 4">CBS 24483</strain>
    </source>
</reference>
<dbReference type="PANTHER" id="PTHR37544">
    <property type="entry name" value="SPRAY-RELATED"/>
    <property type="match status" value="1"/>
</dbReference>
<feature type="transmembrane region" description="Helical" evidence="2">
    <location>
        <begin position="513"/>
        <end position="533"/>
    </location>
</feature>
<keyword evidence="2" id="KW-0472">Membrane</keyword>
<feature type="region of interest" description="Disordered" evidence="1">
    <location>
        <begin position="1125"/>
        <end position="1145"/>
    </location>
</feature>
<dbReference type="Proteomes" id="UP001391051">
    <property type="component" value="Unassembled WGS sequence"/>
</dbReference>
<accession>A0ABR1R095</accession>
<feature type="transmembrane region" description="Helical" evidence="2">
    <location>
        <begin position="92"/>
        <end position="116"/>
    </location>
</feature>
<keyword evidence="4" id="KW-1185">Reference proteome</keyword>
<protein>
    <recommendedName>
        <fullName evidence="5">Formylmethionine deformylase-like protein</fullName>
    </recommendedName>
</protein>
<evidence type="ECO:0008006" key="5">
    <source>
        <dbReference type="Google" id="ProtNLM"/>
    </source>
</evidence>
<gene>
    <name evidence="3" type="ORF">PG986_002002</name>
</gene>
<sequence>MTTFRPENPRSESNSSQNLLLGIQPGTDIGVHHLHNIKLRDGWKPWTLKAPALSCLFIITLILAAVIEYLAQKSQKQGGGLALSESPENLPPLVNLAYLYLPTIVAVVYSLAWNWVASDTKRLQPWLEMSKDGGASAKDSLLLDYPFTFFAWVPFKAASKRHWPVFGAILKIERLSVGVDAPFLVASKLPPVDRQSPRMDATLLNTAFATTFLDHPLPPFTTHDYALLPAQYQGGPELMNKDTNLTVTTTKLWTDLECWPAKATWEETRNFYEFDNNRGCRVQDIPVDDYSPYTMHYIGWQTNSWSEYGLNLAGLCPEENKHQVLLVWARRYSQTSYANISGEGPGQVEITASFCEPRYWKQQVQVSMSSNQSVLQAEHGDSVRPLGPAERLDSEFNTTAFESFLSGGQPPDMPDGGDGSSFLYRVSRDRHFMGIGLQQTLSNVIGFALGSNVTDLMVYKDPKRLTKTFEAMHQAMFSLAVARINSLETSPIINYATGVIDVSRYGIAVSRRFSIAVESLLLAVALLNIGMWWSCRSARNKLLSDPDSIKGVASLVKQNRALRTVLSRVDAESDDGFRHALQKHHFYLQDVRDRGEVQIDMIDSPSALEVNHSHHCSRLYKPDIPATMNPLSLPLPMDNQFALEILENYIPIVFATLAESFWVLLNRLLATIQPFTELQRGHSPSSRSIDLKYTSLPPQLLLWKATKARHLLLGVVCLVSILGNGLSVSLGGLFNELPVIRDEAVEVPALQTPTVTNSSLGPLFKKVDASPNGYQDHFTIAEVHWTTGTKLPPWLTEEYFFLPFDLDRMADVAAESYTARSHGVTAVPSCKPLAPTALTRTSIDPVQFSARPLQIGSGTPDALPWMECVNLPELADNVMNRTGSIAKSLYNPTDKCTWRYIRGWARSRTTAADDAVIRDAEVTGFKCQPKFATAEFDITVDSTGRVLQANRVSDFGPLGQGPGNGSHIRDLEGIAFEYLEAIPMTSPWHNDSRFGDGLNHFLSLRNNSFADAAAPLPDPKRIVSEVEAITKMLAAALFQQNPSIFEKAVNSTPNTQGTRRITITKIFMADVAFIISMALLSLNVITAVVVYVFGPAPFLPRFPDTIGSVLGYVAKSRLTEPDWALTTTTTTTSSEDEGEDAEKASKTTYSFGRYTDMDGNEHLGIDADPFVVKVDKQGNPEWQEQDNATSWLARFRGRSNKRRGSDEYIVS</sequence>
<comment type="caution">
    <text evidence="3">The sequence shown here is derived from an EMBL/GenBank/DDBJ whole genome shotgun (WGS) entry which is preliminary data.</text>
</comment>
<feature type="transmembrane region" description="Helical" evidence="2">
    <location>
        <begin position="1071"/>
        <end position="1093"/>
    </location>
</feature>
<evidence type="ECO:0000313" key="4">
    <source>
        <dbReference type="Proteomes" id="UP001391051"/>
    </source>
</evidence>
<evidence type="ECO:0000256" key="2">
    <source>
        <dbReference type="SAM" id="Phobius"/>
    </source>
</evidence>
<dbReference type="GeneID" id="92071286"/>
<dbReference type="RefSeq" id="XP_066707117.1">
    <property type="nucleotide sequence ID" value="XM_066838224.1"/>
</dbReference>
<name>A0ABR1R095_9PEZI</name>
<keyword evidence="2" id="KW-1133">Transmembrane helix</keyword>
<proteinExistence type="predicted"/>
<feature type="transmembrane region" description="Helical" evidence="2">
    <location>
        <begin position="711"/>
        <end position="734"/>
    </location>
</feature>
<keyword evidence="2" id="KW-0812">Transmembrane</keyword>
<organism evidence="3 4">
    <name type="scientific">Apiospora aurea</name>
    <dbReference type="NCBI Taxonomy" id="335848"/>
    <lineage>
        <taxon>Eukaryota</taxon>
        <taxon>Fungi</taxon>
        <taxon>Dikarya</taxon>
        <taxon>Ascomycota</taxon>
        <taxon>Pezizomycotina</taxon>
        <taxon>Sordariomycetes</taxon>
        <taxon>Xylariomycetidae</taxon>
        <taxon>Amphisphaeriales</taxon>
        <taxon>Apiosporaceae</taxon>
        <taxon>Apiospora</taxon>
    </lineage>
</organism>
<evidence type="ECO:0000256" key="1">
    <source>
        <dbReference type="SAM" id="MobiDB-lite"/>
    </source>
</evidence>
<evidence type="ECO:0000313" key="3">
    <source>
        <dbReference type="EMBL" id="KAK7967725.1"/>
    </source>
</evidence>
<feature type="transmembrane region" description="Helical" evidence="2">
    <location>
        <begin position="50"/>
        <end position="71"/>
    </location>
</feature>
<dbReference type="Pfam" id="PF11915">
    <property type="entry name" value="DUF3433"/>
    <property type="match status" value="2"/>
</dbReference>